<dbReference type="Gene3D" id="1.10.510.10">
    <property type="entry name" value="Transferase(Phosphotransferase) domain 1"/>
    <property type="match status" value="1"/>
</dbReference>
<feature type="domain" description="Flavodoxin-like" evidence="48">
    <location>
        <begin position="1550"/>
        <end position="1712"/>
    </location>
</feature>
<dbReference type="GO" id="GO:0043197">
    <property type="term" value="C:dendritic spine"/>
    <property type="evidence" value="ECO:0007669"/>
    <property type="project" value="UniProtKB-SubCell"/>
</dbReference>
<evidence type="ECO:0000256" key="33">
    <source>
        <dbReference type="ARBA" id="ARBA00023136"/>
    </source>
</evidence>
<keyword evidence="31" id="KW-0408">Iron</keyword>
<dbReference type="SUPFAM" id="SSF50156">
    <property type="entry name" value="PDZ domain-like"/>
    <property type="match status" value="1"/>
</dbReference>
<keyword evidence="51" id="KW-1185">Reference proteome</keyword>
<dbReference type="Gene3D" id="2.30.42.10">
    <property type="match status" value="1"/>
</dbReference>
<dbReference type="GO" id="GO:0042383">
    <property type="term" value="C:sarcolemma"/>
    <property type="evidence" value="ECO:0007669"/>
    <property type="project" value="UniProtKB-SubCell"/>
</dbReference>
<comment type="catalytic activity">
    <reaction evidence="42">
        <text>2 L-arginine + 3 NADPH + 4 O2 + H(+) = 2 L-citrulline + 2 nitric oxide + 3 NADP(+) + 4 H2O</text>
        <dbReference type="Rhea" id="RHEA:19897"/>
        <dbReference type="ChEBI" id="CHEBI:15377"/>
        <dbReference type="ChEBI" id="CHEBI:15378"/>
        <dbReference type="ChEBI" id="CHEBI:15379"/>
        <dbReference type="ChEBI" id="CHEBI:16480"/>
        <dbReference type="ChEBI" id="CHEBI:32682"/>
        <dbReference type="ChEBI" id="CHEBI:57743"/>
        <dbReference type="ChEBI" id="CHEBI:57783"/>
        <dbReference type="ChEBI" id="CHEBI:58349"/>
        <dbReference type="EC" id="1.14.13.39"/>
    </reaction>
    <physiologicalReaction direction="left-to-right" evidence="42">
        <dbReference type="Rhea" id="RHEA:19898"/>
    </physiologicalReaction>
</comment>
<dbReference type="Gene3D" id="3.90.440.10">
    <property type="entry name" value="Nitric Oxide Synthase,Heme Domain,Chain A domain 2"/>
    <property type="match status" value="1"/>
</dbReference>
<dbReference type="GO" id="GO:0005516">
    <property type="term" value="F:calmodulin binding"/>
    <property type="evidence" value="ECO:0007669"/>
    <property type="project" value="UniProtKB-KW"/>
</dbReference>
<keyword evidence="33" id="KW-0472">Membrane</keyword>
<dbReference type="InterPro" id="IPR044944">
    <property type="entry name" value="NOS_dom_3"/>
</dbReference>
<feature type="region of interest" description="Disordered" evidence="45">
    <location>
        <begin position="396"/>
        <end position="455"/>
    </location>
</feature>
<dbReference type="PRINTS" id="PR00371">
    <property type="entry name" value="FPNCR"/>
</dbReference>
<comment type="similarity">
    <text evidence="9">Belongs to the NOS family.</text>
</comment>
<evidence type="ECO:0000256" key="13">
    <source>
        <dbReference type="ARBA" id="ARBA00022490"/>
    </source>
</evidence>
<dbReference type="InterPro" id="IPR008271">
    <property type="entry name" value="Ser/Thr_kinase_AS"/>
</dbReference>
<evidence type="ECO:0000256" key="40">
    <source>
        <dbReference type="ARBA" id="ARBA00035211"/>
    </source>
</evidence>
<dbReference type="InterPro" id="IPR036034">
    <property type="entry name" value="PDZ_sf"/>
</dbReference>
<dbReference type="InterPro" id="IPR013761">
    <property type="entry name" value="SAM/pointed_sf"/>
</dbReference>
<dbReference type="FunFam" id="1.10.510.10:FF:000107">
    <property type="entry name" value="kinase suppressor of Ras 1"/>
    <property type="match status" value="1"/>
</dbReference>
<dbReference type="InterPro" id="IPR001709">
    <property type="entry name" value="Flavoprot_Pyr_Nucl_cyt_Rdtase"/>
</dbReference>
<dbReference type="InterPro" id="IPR023173">
    <property type="entry name" value="NADPH_Cyt_P450_Rdtase_alpha"/>
</dbReference>
<evidence type="ECO:0000256" key="10">
    <source>
        <dbReference type="ARBA" id="ARBA00012513"/>
    </source>
</evidence>
<dbReference type="Gene3D" id="2.40.30.10">
    <property type="entry name" value="Translation factors"/>
    <property type="match status" value="1"/>
</dbReference>
<dbReference type="InterPro" id="IPR017927">
    <property type="entry name" value="FAD-bd_FR_type"/>
</dbReference>
<keyword evidence="18" id="KW-0288">FMN</keyword>
<accession>A0A556V4A5</accession>
<evidence type="ECO:0000256" key="18">
    <source>
        <dbReference type="ARBA" id="ARBA00022643"/>
    </source>
</evidence>
<comment type="cofactor">
    <cofactor evidence="3">
        <name>heme b</name>
        <dbReference type="ChEBI" id="CHEBI:60344"/>
    </cofactor>
</comment>
<dbReference type="GO" id="GO:0005524">
    <property type="term" value="F:ATP binding"/>
    <property type="evidence" value="ECO:0007669"/>
    <property type="project" value="UniProtKB-KW"/>
</dbReference>
<proteinExistence type="inferred from homology"/>
<evidence type="ECO:0000256" key="39">
    <source>
        <dbReference type="ARBA" id="ARBA00032538"/>
    </source>
</evidence>
<dbReference type="Pfam" id="PF13543">
    <property type="entry name" value="SAM_KSR1"/>
    <property type="match status" value="1"/>
</dbReference>
<evidence type="ECO:0000256" key="25">
    <source>
        <dbReference type="ARBA" id="ARBA00022833"/>
    </source>
</evidence>
<keyword evidence="17" id="KW-0285">Flavoprotein</keyword>
<dbReference type="FunFam" id="3.90.1230.10:FF:000001">
    <property type="entry name" value="Nitric oxide synthase, brain"/>
    <property type="match status" value="1"/>
</dbReference>
<feature type="compositionally biased region" description="Polar residues" evidence="45">
    <location>
        <begin position="172"/>
        <end position="187"/>
    </location>
</feature>
<keyword evidence="30" id="KW-0560">Oxidoreductase</keyword>
<dbReference type="InterPro" id="IPR039261">
    <property type="entry name" value="FNR_nucleotide-bd"/>
</dbReference>
<evidence type="ECO:0000256" key="9">
    <source>
        <dbReference type="ARBA" id="ARBA00006267"/>
    </source>
</evidence>
<evidence type="ECO:0000256" key="1">
    <source>
        <dbReference type="ARBA" id="ARBA00001917"/>
    </source>
</evidence>
<dbReference type="InterPro" id="IPR025561">
    <property type="entry name" value="KSR_SAM-like_dom"/>
</dbReference>
<dbReference type="InterPro" id="IPR044943">
    <property type="entry name" value="NOS_dom_1"/>
</dbReference>
<keyword evidence="16" id="KW-0349">Heme</keyword>
<dbReference type="Gene3D" id="3.90.340.10">
    <property type="entry name" value="Nitric Oxide Synthase, Chain A, domain 1"/>
    <property type="match status" value="1"/>
</dbReference>
<evidence type="ECO:0000256" key="44">
    <source>
        <dbReference type="ARBA" id="ARBA00048977"/>
    </source>
</evidence>
<evidence type="ECO:0000256" key="36">
    <source>
        <dbReference type="ARBA" id="ARBA00029891"/>
    </source>
</evidence>
<dbReference type="Pfam" id="PF00595">
    <property type="entry name" value="PDZ"/>
    <property type="match status" value="1"/>
</dbReference>
<evidence type="ECO:0000256" key="7">
    <source>
        <dbReference type="ARBA" id="ARBA00004552"/>
    </source>
</evidence>
<evidence type="ECO:0000256" key="23">
    <source>
        <dbReference type="ARBA" id="ARBA00022777"/>
    </source>
</evidence>
<keyword evidence="13" id="KW-0963">Cytoplasm</keyword>
<evidence type="ECO:0000256" key="8">
    <source>
        <dbReference type="ARBA" id="ARBA00005843"/>
    </source>
</evidence>
<reference evidence="50 51" key="1">
    <citation type="journal article" date="2019" name="Genome Biol. Evol.">
        <title>Whole-Genome Sequencing of the Giant Devil Catfish, Bagarius yarrelli.</title>
        <authorList>
            <person name="Jiang W."/>
            <person name="Lv Y."/>
            <person name="Cheng L."/>
            <person name="Yang K."/>
            <person name="Chao B."/>
            <person name="Wang X."/>
            <person name="Li Y."/>
            <person name="Pan X."/>
            <person name="You X."/>
            <person name="Zhang Y."/>
            <person name="Yang J."/>
            <person name="Li J."/>
            <person name="Zhang X."/>
            <person name="Liu S."/>
            <person name="Sun C."/>
            <person name="Yang J."/>
            <person name="Shi Q."/>
        </authorList>
    </citation>
    <scope>NUCLEOTIDE SEQUENCE [LARGE SCALE GENOMIC DNA]</scope>
    <source>
        <strain evidence="50">JWS20170419001</strain>
        <tissue evidence="50">Muscle</tissue>
    </source>
</reference>
<evidence type="ECO:0000256" key="3">
    <source>
        <dbReference type="ARBA" id="ARBA00001970"/>
    </source>
</evidence>
<organism evidence="50 51">
    <name type="scientific">Bagarius yarrelli</name>
    <name type="common">Goonch</name>
    <name type="synonym">Bagrus yarrelli</name>
    <dbReference type="NCBI Taxonomy" id="175774"/>
    <lineage>
        <taxon>Eukaryota</taxon>
        <taxon>Metazoa</taxon>
        <taxon>Chordata</taxon>
        <taxon>Craniata</taxon>
        <taxon>Vertebrata</taxon>
        <taxon>Euteleostomi</taxon>
        <taxon>Actinopterygii</taxon>
        <taxon>Neopterygii</taxon>
        <taxon>Teleostei</taxon>
        <taxon>Ostariophysi</taxon>
        <taxon>Siluriformes</taxon>
        <taxon>Sisoridae</taxon>
        <taxon>Sisorinae</taxon>
        <taxon>Bagarius</taxon>
    </lineage>
</organism>
<dbReference type="FunFam" id="1.20.990.10:FF:000002">
    <property type="entry name" value="Nitric oxide synthase"/>
    <property type="match status" value="1"/>
</dbReference>
<keyword evidence="27" id="KW-0832">Ubl conjugation</keyword>
<dbReference type="PROSITE" id="PS00108">
    <property type="entry name" value="PROTEIN_KINASE_ST"/>
    <property type="match status" value="1"/>
</dbReference>
<comment type="cofactor">
    <cofactor evidence="4">
        <name>FAD</name>
        <dbReference type="ChEBI" id="CHEBI:57692"/>
    </cofactor>
</comment>
<comment type="similarity">
    <text evidence="8">Belongs to the protein kinase superfamily. TKL Ser/Thr protein kinase family.</text>
</comment>
<protein>
    <recommendedName>
        <fullName evidence="40">Nitric oxide synthase 1</fullName>
        <ecNumber evidence="11">1.14.13.39</ecNumber>
        <ecNumber evidence="10">2.7.11.1</ecNumber>
    </recommendedName>
    <alternativeName>
        <fullName evidence="35">Constitutive NOS</fullName>
    </alternativeName>
    <alternativeName>
        <fullName evidence="37">NC-NOS</fullName>
    </alternativeName>
    <alternativeName>
        <fullName evidence="36">NOS type I</fullName>
    </alternativeName>
    <alternativeName>
        <fullName evidence="38">Neuronal NOS</fullName>
    </alternativeName>
    <alternativeName>
        <fullName evidence="41">Nitric oxide synthase, brain</fullName>
    </alternativeName>
    <alternativeName>
        <fullName evidence="39">Peptidyl-cysteine S-nitrosylase NOS1</fullName>
    </alternativeName>
</protein>
<dbReference type="Pfam" id="PF00258">
    <property type="entry name" value="Flavodoxin_1"/>
    <property type="match status" value="1"/>
</dbReference>
<dbReference type="InterPro" id="IPR001245">
    <property type="entry name" value="Ser-Thr/Tyr_kinase_cat_dom"/>
</dbReference>
<keyword evidence="25" id="KW-0862">Zinc</keyword>
<evidence type="ECO:0000256" key="32">
    <source>
        <dbReference type="ARBA" id="ARBA00023018"/>
    </source>
</evidence>
<evidence type="ECO:0000259" key="49">
    <source>
        <dbReference type="PROSITE" id="PS51384"/>
    </source>
</evidence>
<keyword evidence="34" id="KW-0966">Cell projection</keyword>
<dbReference type="SUPFAM" id="SSF56112">
    <property type="entry name" value="Protein kinase-like (PK-like)"/>
    <property type="match status" value="1"/>
</dbReference>
<evidence type="ECO:0000256" key="11">
    <source>
        <dbReference type="ARBA" id="ARBA00012989"/>
    </source>
</evidence>
<keyword evidence="23" id="KW-0418">Kinase</keyword>
<feature type="compositionally biased region" description="Pro residues" evidence="45">
    <location>
        <begin position="427"/>
        <end position="444"/>
    </location>
</feature>
<name>A0A556V4A5_BAGYA</name>
<feature type="region of interest" description="Disordered" evidence="45">
    <location>
        <begin position="158"/>
        <end position="204"/>
    </location>
</feature>
<dbReference type="FunFam" id="2.30.42.10:FF:000069">
    <property type="entry name" value="Nitric oxide synthase"/>
    <property type="match status" value="1"/>
</dbReference>
<feature type="domain" description="Protein kinase" evidence="46">
    <location>
        <begin position="560"/>
        <end position="826"/>
    </location>
</feature>
<feature type="domain" description="PDZ" evidence="47">
    <location>
        <begin position="870"/>
        <end position="952"/>
    </location>
</feature>
<dbReference type="PRINTS" id="PR00369">
    <property type="entry name" value="FLAVODOXIN"/>
</dbReference>
<dbReference type="GO" id="GO:0004517">
    <property type="term" value="F:nitric-oxide synthase activity"/>
    <property type="evidence" value="ECO:0007669"/>
    <property type="project" value="UniProtKB-EC"/>
</dbReference>
<evidence type="ECO:0000256" key="21">
    <source>
        <dbReference type="ARBA" id="ARBA00022741"/>
    </source>
</evidence>
<dbReference type="InterPro" id="IPR001433">
    <property type="entry name" value="OxRdtase_FAD/NAD-bd"/>
</dbReference>
<feature type="region of interest" description="Disordered" evidence="45">
    <location>
        <begin position="1109"/>
        <end position="1142"/>
    </location>
</feature>
<evidence type="ECO:0000256" key="20">
    <source>
        <dbReference type="ARBA" id="ARBA00022723"/>
    </source>
</evidence>
<dbReference type="InterPro" id="IPR000719">
    <property type="entry name" value="Prot_kinase_dom"/>
</dbReference>
<dbReference type="SUPFAM" id="SSF63380">
    <property type="entry name" value="Riboflavin synthase domain-like"/>
    <property type="match status" value="1"/>
</dbReference>
<evidence type="ECO:0000256" key="12">
    <source>
        <dbReference type="ARBA" id="ARBA00022475"/>
    </source>
</evidence>
<dbReference type="GO" id="GO:0005737">
    <property type="term" value="C:cytoplasm"/>
    <property type="evidence" value="ECO:0007669"/>
    <property type="project" value="UniProtKB-SubCell"/>
</dbReference>
<dbReference type="Proteomes" id="UP000319801">
    <property type="component" value="Unassembled WGS sequence"/>
</dbReference>
<evidence type="ECO:0000256" key="34">
    <source>
        <dbReference type="ARBA" id="ARBA00023273"/>
    </source>
</evidence>
<evidence type="ECO:0000256" key="43">
    <source>
        <dbReference type="ARBA" id="ARBA00048659"/>
    </source>
</evidence>
<dbReference type="CDD" id="cd00795">
    <property type="entry name" value="NOS_oxygenase_euk"/>
    <property type="match status" value="1"/>
</dbReference>
<feature type="compositionally biased region" description="Low complexity" evidence="45">
    <location>
        <begin position="1000"/>
        <end position="1013"/>
    </location>
</feature>
<dbReference type="EC" id="2.7.11.1" evidence="10"/>
<evidence type="ECO:0000256" key="31">
    <source>
        <dbReference type="ARBA" id="ARBA00023004"/>
    </source>
</evidence>
<evidence type="ECO:0000256" key="30">
    <source>
        <dbReference type="ARBA" id="ARBA00023002"/>
    </source>
</evidence>
<dbReference type="InterPro" id="IPR001094">
    <property type="entry name" value="Flavdoxin-like"/>
</dbReference>
<evidence type="ECO:0000256" key="14">
    <source>
        <dbReference type="ARBA" id="ARBA00022527"/>
    </source>
</evidence>
<evidence type="ECO:0000259" key="47">
    <source>
        <dbReference type="PROSITE" id="PS50106"/>
    </source>
</evidence>
<keyword evidence="15" id="KW-0597">Phosphoprotein</keyword>
<evidence type="ECO:0000259" key="48">
    <source>
        <dbReference type="PROSITE" id="PS50902"/>
    </source>
</evidence>
<dbReference type="GO" id="GO:0006809">
    <property type="term" value="P:nitric oxide biosynthetic process"/>
    <property type="evidence" value="ECO:0007669"/>
    <property type="project" value="InterPro"/>
</dbReference>
<dbReference type="SUPFAM" id="SSF52218">
    <property type="entry name" value="Flavoproteins"/>
    <property type="match status" value="1"/>
</dbReference>
<dbReference type="InterPro" id="IPR003097">
    <property type="entry name" value="CysJ-like_FAD-binding"/>
</dbReference>
<evidence type="ECO:0000256" key="22">
    <source>
        <dbReference type="ARBA" id="ARBA00022771"/>
    </source>
</evidence>
<comment type="subcellular location">
    <subcellularLocation>
        <location evidence="5">Cell membrane</location>
        <location evidence="5">Sarcolemma</location>
        <topology evidence="5">Peripheral membrane protein</topology>
    </subcellularLocation>
    <subcellularLocation>
        <location evidence="7">Cell projection</location>
        <location evidence="7">Dendritic spine</location>
    </subcellularLocation>
    <subcellularLocation>
        <location evidence="6">Cytoplasm</location>
    </subcellularLocation>
</comment>
<keyword evidence="20" id="KW-0479">Metal-binding</keyword>
<evidence type="ECO:0000256" key="28">
    <source>
        <dbReference type="ARBA" id="ARBA00022857"/>
    </source>
</evidence>
<dbReference type="Gene3D" id="3.30.200.20">
    <property type="entry name" value="Phosphorylase Kinase, domain 1"/>
    <property type="match status" value="1"/>
</dbReference>
<dbReference type="Pfam" id="PF00175">
    <property type="entry name" value="NAD_binding_1"/>
    <property type="match status" value="1"/>
</dbReference>
<feature type="region of interest" description="Disordered" evidence="45">
    <location>
        <begin position="998"/>
        <end position="1017"/>
    </location>
</feature>
<dbReference type="Pfam" id="PF00667">
    <property type="entry name" value="FAD_binding_1"/>
    <property type="match status" value="1"/>
</dbReference>
<dbReference type="SMART" id="SM00228">
    <property type="entry name" value="PDZ"/>
    <property type="match status" value="1"/>
</dbReference>
<dbReference type="SUPFAM" id="SSF52343">
    <property type="entry name" value="Ferredoxin reductase-like, C-terminal NADP-linked domain"/>
    <property type="match status" value="1"/>
</dbReference>
<evidence type="ECO:0000256" key="17">
    <source>
        <dbReference type="ARBA" id="ARBA00022630"/>
    </source>
</evidence>
<dbReference type="Gene3D" id="3.40.50.360">
    <property type="match status" value="2"/>
</dbReference>
<keyword evidence="14" id="KW-0723">Serine/threonine-protein kinase</keyword>
<evidence type="ECO:0000313" key="51">
    <source>
        <dbReference type="Proteomes" id="UP000319801"/>
    </source>
</evidence>
<comment type="cofactor">
    <cofactor evidence="1">
        <name>FMN</name>
        <dbReference type="ChEBI" id="CHEBI:58210"/>
    </cofactor>
</comment>
<evidence type="ECO:0000256" key="19">
    <source>
        <dbReference type="ARBA" id="ARBA00022679"/>
    </source>
</evidence>
<dbReference type="GO" id="GO:0008270">
    <property type="term" value="F:zinc ion binding"/>
    <property type="evidence" value="ECO:0007669"/>
    <property type="project" value="UniProtKB-KW"/>
</dbReference>
<keyword evidence="21" id="KW-0547">Nucleotide-binding</keyword>
<feature type="region of interest" description="Disordered" evidence="45">
    <location>
        <begin position="263"/>
        <end position="310"/>
    </location>
</feature>
<evidence type="ECO:0000313" key="50">
    <source>
        <dbReference type="EMBL" id="TSU24188.1"/>
    </source>
</evidence>
<keyword evidence="26" id="KW-0067">ATP-binding</keyword>
<keyword evidence="19" id="KW-0808">Transferase</keyword>
<dbReference type="Gene3D" id="6.10.140.1120">
    <property type="match status" value="1"/>
</dbReference>
<dbReference type="CDD" id="cd06708">
    <property type="entry name" value="PDZ_nNOS-like"/>
    <property type="match status" value="1"/>
</dbReference>
<feature type="domain" description="FAD-binding FR-type" evidence="49">
    <location>
        <begin position="1767"/>
        <end position="2016"/>
    </location>
</feature>
<keyword evidence="28" id="KW-0521">NADP</keyword>
<comment type="caution">
    <text evidence="50">The sequence shown here is derived from an EMBL/GenBank/DDBJ whole genome shotgun (WGS) entry which is preliminary data.</text>
</comment>
<sequence>MDEEKMTKSEEAHLSLQKALQQCELVQNMIDISISSLEGLRTKCATSNDLTQKEIRTLEGKLVKYFSRQLSYKHKVPLQERNLELDGFPRLTHWLRIVNMRKEVTEEISPGQLTLESLLDMSDEDVCESLQKFGASEDECARLNASLTCLRSAHKSEQLEDDKLHSNGGLGSTQPKQDWSIQWPTSESGKENTPAGTPDPGQWVRLQLSQSPKPHSRYTHALCHSPQALAPPTFYPQPDRLCTDIYSGLMAGGMLDAGHRSLPPSPRQRHFPHTPPRTPLVVNTMTPPGTPPLRRRNKVKAPGTPPPANRKLIHLLPGFSALHRSKSHEFQLGNRVDDAHTPRLKCHNKCTKEAPPCHLLIYHRGARQLVRTESVPCDINNPLRYTDLHISQTLPKTNKINKDHIPVPYQPDSSSNPSSTTSSTPSSPAPPLPPIATPPSPLHPSPQSARQPKHPNLTASHYYKYKQQFIFPDVTPEVPNRAPQVILHPVLSEPGNNGNPLLQIEVEPTSDNEDGNHEAEDSADEFEEMNLSLLSARNFPRKASQTSIFLQEWDIPLEQLEIGELIGKGRFGQVYHGRWHGEVAIRLIDIERDNEDQLKAFKREVMAYRNTRHENVVLFMGACMRPPHLAIITSLCKGRTLYTVIRDAKVILDVNKTRQIAQEIVKGMGYLHAKGILHKDMKSKNVFYDNGKIVITDFGLFTISGVLQAGSRREDKLRIPSGWLCHLAPEIVCQLSPETAEDQLPFSKQSDVFAFGTIWYELHAREWPFKSQPAEVIIWQVGSGMRPNLTQIGMGKEISDILLFCWAHESEERPSFSKLMELLEKLPKRNRRLSHPGHFWKSADGVPAQSGIIMQDSEVSVCELQPNIISVRLFKRRIGGLGFLVKQRVCNPPVIISDLIRGGEAEECGLVQVGDIVLAVNNKPLVDMSYERALETLKNVSPESHAVLILRGPEGFSTHLETTLSGDGRPRTVRVTKPVSARACQRCTPKELRAIENLASSSSTSTSSTSSSTAWKETKSLIPLSEQDALINGVEENNDLLKEIEPVLKLIKNNNKRDVNGEGQSAVEKRDAEVQVERDLGVGINSSVQLASDNDRVFDDLWRKDNMPTVLNNPYSESDKPPSRGIASPNTTPQNGSPTKCPRFMKIKNWESGTMQNDTLHNSSSTVPICNESVCIGSLMTPHVRTKPDEVRTKDELLPLATEFINQYYTSIKRCGSKAHEDRLEEVKKEIEISGTYQLKDTELIYGAKHAWRNAARCVGRIQWSKLQVFDARDCTTAHGMFNYICNHIKYATNKGNLRSAITIFPQRTDGKHDFRVWNPQLIRYAGYKQPDGSVLGDPANLELTEAPRGRFDVLPLLLQANGNDPELFEIPDDLVLEVNITHPKFEWFKEMNLKWYGLPAVSNMLLEVGGLFFPASPFSGWYMGTEIGVRDFCDTSRYNILEEVATMMGLDTRKTSSLWKDQALVEINIAVLHSFQMSKVTIVDHHSATESFMKHMENEYRTDPWNTYVWKGVNGTPTKKRAIGFKKLAKAVKFSAKLMGQAMAKRVKATILFATETGKSQDYAKTLCEIFKHAFDAKVMSMEEYDALCTWSMMRRWCWWSPVRLETEIRLRTERSYKVRFNSVSSYSDTRKSSSDEPENKANFESTGPLANVRFSVFGLGSRAYPHFCAFAHAVDTLFEELGGERILRMGEGDELCGQEEAFRTWAKKVFKAACDVFCVGDDVNIEKANDSLISNDRSWKKSKFRMTYTAEAPTLTQALYKIHKKKLYGAKFLMRQNLQSVKSNRSTIYVQLHANNNESLKYLPGDHLGIFPGNNEDLVTALIEKVEDAPDVNQIVRVEFLEERNTALGVISNWTDESRIPPCTIYQAFKYFLDITTPPSPLLLQQFAPLTTDETQRKRLEVLSKGLQEYEEWKWYNNPTIVEVLEEFPSLQVPCTLLLTQLPLLQPRYYSISSSPDLHPGEIHLTVAVVSYRTGGTWRIRLKIFPSRAPSFRMPKDSKVPCILIGPGTGIAPFRSFWQQRLYDLENKGKCFKSCPMILVFGCRQSQMDHIYKEETIQAKNKEVFQELYTAYSREPGRPKKYVQDVLREQLSETMYRCLKEEGGHIYVCGDVTMAGDVLKTIQQIIKLQGNMTLEDAGFYISKLRDENRYHEDIFGVTLRTYEVTNRLRSESIAYIEEIKKDSDE</sequence>
<evidence type="ECO:0000256" key="15">
    <source>
        <dbReference type="ARBA" id="ARBA00022553"/>
    </source>
</evidence>
<dbReference type="GO" id="GO:0010181">
    <property type="term" value="F:FMN binding"/>
    <property type="evidence" value="ECO:0007669"/>
    <property type="project" value="InterPro"/>
</dbReference>
<evidence type="ECO:0000256" key="45">
    <source>
        <dbReference type="SAM" id="MobiDB-lite"/>
    </source>
</evidence>
<evidence type="ECO:0000256" key="24">
    <source>
        <dbReference type="ARBA" id="ARBA00022827"/>
    </source>
</evidence>
<evidence type="ECO:0000256" key="5">
    <source>
        <dbReference type="ARBA" id="ARBA00004468"/>
    </source>
</evidence>
<evidence type="ECO:0000256" key="38">
    <source>
        <dbReference type="ARBA" id="ARBA00031374"/>
    </source>
</evidence>
<dbReference type="PROSITE" id="PS51384">
    <property type="entry name" value="FAD_FR"/>
    <property type="match status" value="1"/>
</dbReference>
<evidence type="ECO:0000256" key="26">
    <source>
        <dbReference type="ARBA" id="ARBA00022840"/>
    </source>
</evidence>
<comment type="cofactor">
    <cofactor evidence="2">
        <name>(6R)-L-erythro-5,6,7,8-tetrahydrobiopterin</name>
        <dbReference type="ChEBI" id="CHEBI:59560"/>
    </cofactor>
</comment>
<evidence type="ECO:0000256" key="41">
    <source>
        <dbReference type="ARBA" id="ARBA00035474"/>
    </source>
</evidence>
<comment type="catalytic activity">
    <reaction evidence="43">
        <text>L-threonyl-[protein] + ATP = O-phospho-L-threonyl-[protein] + ADP + H(+)</text>
        <dbReference type="Rhea" id="RHEA:46608"/>
        <dbReference type="Rhea" id="RHEA-COMP:11060"/>
        <dbReference type="Rhea" id="RHEA-COMP:11605"/>
        <dbReference type="ChEBI" id="CHEBI:15378"/>
        <dbReference type="ChEBI" id="CHEBI:30013"/>
        <dbReference type="ChEBI" id="CHEBI:30616"/>
        <dbReference type="ChEBI" id="CHEBI:61977"/>
        <dbReference type="ChEBI" id="CHEBI:456216"/>
        <dbReference type="EC" id="2.7.11.1"/>
    </reaction>
    <physiologicalReaction direction="left-to-right" evidence="43">
        <dbReference type="Rhea" id="RHEA:46609"/>
    </physiologicalReaction>
</comment>
<keyword evidence="29" id="KW-0112">Calmodulin-binding</keyword>
<evidence type="ECO:0000256" key="35">
    <source>
        <dbReference type="ARBA" id="ARBA00029794"/>
    </source>
</evidence>
<dbReference type="FunFam" id="3.40.50.80:FF:000003">
    <property type="entry name" value="Nitric oxide synthase"/>
    <property type="match status" value="1"/>
</dbReference>
<dbReference type="InterPro" id="IPR029039">
    <property type="entry name" value="Flavoprotein-like_sf"/>
</dbReference>
<dbReference type="InterPro" id="IPR011009">
    <property type="entry name" value="Kinase-like_dom_sf"/>
</dbReference>
<dbReference type="PANTHER" id="PTHR43410">
    <property type="entry name" value="NITRIC OXIDE SYNTHASE OXYGENASE"/>
    <property type="match status" value="1"/>
</dbReference>
<evidence type="ECO:0000256" key="4">
    <source>
        <dbReference type="ARBA" id="ARBA00001974"/>
    </source>
</evidence>
<gene>
    <name evidence="50" type="ORF">Baya_12844</name>
</gene>
<dbReference type="InterPro" id="IPR004030">
    <property type="entry name" value="NOS_N"/>
</dbReference>
<dbReference type="InterPro" id="IPR050607">
    <property type="entry name" value="NOS"/>
</dbReference>
<dbReference type="EC" id="1.14.13.39" evidence="11"/>
<dbReference type="Gene3D" id="1.20.990.10">
    <property type="entry name" value="NADPH-cytochrome p450 Reductase, Chain A, domain 3"/>
    <property type="match status" value="1"/>
</dbReference>
<dbReference type="InterPro" id="IPR008254">
    <property type="entry name" value="Flavodoxin/NO_synth"/>
</dbReference>
<dbReference type="FunFam" id="3.30.200.20:FF:000034">
    <property type="entry name" value="Kinase suppressor of Ras 1"/>
    <property type="match status" value="1"/>
</dbReference>
<dbReference type="InterPro" id="IPR001478">
    <property type="entry name" value="PDZ"/>
</dbReference>
<evidence type="ECO:0000259" key="46">
    <source>
        <dbReference type="PROSITE" id="PS50011"/>
    </source>
</evidence>
<evidence type="ECO:0000256" key="27">
    <source>
        <dbReference type="ARBA" id="ARBA00022843"/>
    </source>
</evidence>
<dbReference type="PANTHER" id="PTHR43410:SF2">
    <property type="entry name" value="NITRIC OXIDE SYNTHASE"/>
    <property type="match status" value="1"/>
</dbReference>
<dbReference type="PROSITE" id="PS50106">
    <property type="entry name" value="PDZ"/>
    <property type="match status" value="1"/>
</dbReference>
<dbReference type="GO" id="GO:0004674">
    <property type="term" value="F:protein serine/threonine kinase activity"/>
    <property type="evidence" value="ECO:0007669"/>
    <property type="project" value="UniProtKB-KW"/>
</dbReference>
<dbReference type="PROSITE" id="PS50902">
    <property type="entry name" value="FLAVODOXIN_LIKE"/>
    <property type="match status" value="1"/>
</dbReference>
<dbReference type="Gene3D" id="1.10.150.50">
    <property type="entry name" value="Transcription Factor, Ets-1"/>
    <property type="match status" value="1"/>
</dbReference>
<dbReference type="Pfam" id="PF02898">
    <property type="entry name" value="NO_synthase"/>
    <property type="match status" value="1"/>
</dbReference>
<dbReference type="FunFam" id="1.10.150.50:FF:000031">
    <property type="entry name" value="Kinase suppressor of Ras 2"/>
    <property type="match status" value="1"/>
</dbReference>
<dbReference type="OrthoDB" id="1688044at2759"/>
<keyword evidence="32" id="KW-0770">Synapse</keyword>
<feature type="compositionally biased region" description="Low complexity" evidence="45">
    <location>
        <begin position="413"/>
        <end position="426"/>
    </location>
</feature>
<evidence type="ECO:0000256" key="16">
    <source>
        <dbReference type="ARBA" id="ARBA00022617"/>
    </source>
</evidence>
<dbReference type="EMBL" id="VCAZ01000116">
    <property type="protein sequence ID" value="TSU24188.1"/>
    <property type="molecule type" value="Genomic_DNA"/>
</dbReference>
<dbReference type="SMART" id="SM00220">
    <property type="entry name" value="S_TKc"/>
    <property type="match status" value="1"/>
</dbReference>
<dbReference type="Pfam" id="PF20406">
    <property type="entry name" value="SAM_KSR1_N"/>
    <property type="match status" value="1"/>
</dbReference>
<evidence type="ECO:0000256" key="29">
    <source>
        <dbReference type="ARBA" id="ARBA00022860"/>
    </source>
</evidence>
<keyword evidence="12" id="KW-1003">Cell membrane</keyword>
<dbReference type="PROSITE" id="PS50011">
    <property type="entry name" value="PROTEIN_KINASE_DOM"/>
    <property type="match status" value="1"/>
</dbReference>
<dbReference type="InterPro" id="IPR046933">
    <property type="entry name" value="SAM_KSR1_N_sf"/>
</dbReference>
<dbReference type="Gene3D" id="3.90.1230.10">
    <property type="entry name" value="Nitric Oxide Synthase, Chain A, domain 3"/>
    <property type="match status" value="1"/>
</dbReference>
<dbReference type="InterPro" id="IPR046861">
    <property type="entry name" value="SAM_KSR1_N"/>
</dbReference>
<dbReference type="PROSITE" id="PS60001">
    <property type="entry name" value="NOS"/>
    <property type="match status" value="1"/>
</dbReference>
<dbReference type="SUPFAM" id="SSF56512">
    <property type="entry name" value="Nitric oxide (NO) synthase oxygenase domain"/>
    <property type="match status" value="1"/>
</dbReference>
<dbReference type="InterPro" id="IPR017938">
    <property type="entry name" value="Riboflavin_synthase-like_b-brl"/>
</dbReference>
<evidence type="ECO:0000256" key="2">
    <source>
        <dbReference type="ARBA" id="ARBA00001950"/>
    </source>
</evidence>
<dbReference type="Gene3D" id="3.40.50.80">
    <property type="entry name" value="Nucleotide-binding domain of ferredoxin-NADP reductase (FNR) module"/>
    <property type="match status" value="1"/>
</dbReference>
<keyword evidence="22" id="KW-0863">Zinc-finger</keyword>
<evidence type="ECO:0000256" key="6">
    <source>
        <dbReference type="ARBA" id="ARBA00004496"/>
    </source>
</evidence>
<keyword evidence="24" id="KW-0274">FAD</keyword>
<dbReference type="InterPro" id="IPR036119">
    <property type="entry name" value="NOS_N_sf"/>
</dbReference>
<dbReference type="InterPro" id="IPR044940">
    <property type="entry name" value="NOS_dom_2"/>
</dbReference>
<evidence type="ECO:0000256" key="42">
    <source>
        <dbReference type="ARBA" id="ARBA00047419"/>
    </source>
</evidence>
<feature type="compositionally biased region" description="Polar residues" evidence="45">
    <location>
        <begin position="1128"/>
        <end position="1138"/>
    </location>
</feature>
<dbReference type="Pfam" id="PF07714">
    <property type="entry name" value="PK_Tyr_Ser-Thr"/>
    <property type="match status" value="1"/>
</dbReference>
<comment type="catalytic activity">
    <reaction evidence="44">
        <text>L-seryl-[protein] + ATP = O-phospho-L-seryl-[protein] + ADP + H(+)</text>
        <dbReference type="Rhea" id="RHEA:17989"/>
        <dbReference type="Rhea" id="RHEA-COMP:9863"/>
        <dbReference type="Rhea" id="RHEA-COMP:11604"/>
        <dbReference type="ChEBI" id="CHEBI:15378"/>
        <dbReference type="ChEBI" id="CHEBI:29999"/>
        <dbReference type="ChEBI" id="CHEBI:30616"/>
        <dbReference type="ChEBI" id="CHEBI:83421"/>
        <dbReference type="ChEBI" id="CHEBI:456216"/>
        <dbReference type="EC" id="2.7.11.1"/>
    </reaction>
    <physiologicalReaction direction="left-to-right" evidence="44">
        <dbReference type="Rhea" id="RHEA:17990"/>
    </physiologicalReaction>
</comment>
<evidence type="ECO:0000256" key="37">
    <source>
        <dbReference type="ARBA" id="ARBA00031302"/>
    </source>
</evidence>